<keyword evidence="3" id="KW-0472">Membrane</keyword>
<feature type="transmembrane region" description="Helical" evidence="3">
    <location>
        <begin position="31"/>
        <end position="55"/>
    </location>
</feature>
<reference evidence="4" key="1">
    <citation type="submission" date="2021-02" db="EMBL/GenBank/DDBJ databases">
        <authorList>
            <person name="Nowell W R."/>
        </authorList>
    </citation>
    <scope>NUCLEOTIDE SEQUENCE</scope>
    <source>
        <strain evidence="4">Ploen Becks lab</strain>
    </source>
</reference>
<accession>A0A814BZZ6</accession>
<evidence type="ECO:0000313" key="5">
    <source>
        <dbReference type="Proteomes" id="UP000663879"/>
    </source>
</evidence>
<proteinExistence type="predicted"/>
<evidence type="ECO:0000256" key="1">
    <source>
        <dbReference type="SAM" id="Coils"/>
    </source>
</evidence>
<protein>
    <submittedName>
        <fullName evidence="4">Uncharacterized protein</fullName>
    </submittedName>
</protein>
<feature type="region of interest" description="Disordered" evidence="2">
    <location>
        <begin position="248"/>
        <end position="271"/>
    </location>
</feature>
<feature type="coiled-coil region" evidence="1">
    <location>
        <begin position="183"/>
        <end position="213"/>
    </location>
</feature>
<keyword evidence="3" id="KW-1133">Transmembrane helix</keyword>
<sequence>MALNPPGNISTIFGDENYLNNSYAFDFTFKIFGAVVLVLGLFLLILLNSLIFYIFKRLNCCKNDSLCEFLNRDFKKEEIKKKIFTIDFERINHNGYFSEDSLKTRLYHKKENEPAIDYYGIKTEESDDNIEQPKNPSQKFNFNTNSVMLKSFRTENFSPRNNHDTRYTGCLDMYNSLLINPNNDLLENQLNELDNLEKHLSKSLSELNELQRKLCLENSLVNSKVEESEEKAIHENYELINEDLKSNENFELKESNDNDHTSNDEDSEEME</sequence>
<name>A0A814BZZ6_9BILA</name>
<evidence type="ECO:0000256" key="2">
    <source>
        <dbReference type="SAM" id="MobiDB-lite"/>
    </source>
</evidence>
<feature type="compositionally biased region" description="Basic and acidic residues" evidence="2">
    <location>
        <begin position="248"/>
        <end position="263"/>
    </location>
</feature>
<dbReference type="EMBL" id="CAJNOC010002468">
    <property type="protein sequence ID" value="CAF0934990.1"/>
    <property type="molecule type" value="Genomic_DNA"/>
</dbReference>
<gene>
    <name evidence="4" type="ORF">OXX778_LOCUS13115</name>
</gene>
<evidence type="ECO:0000313" key="4">
    <source>
        <dbReference type="EMBL" id="CAF0934990.1"/>
    </source>
</evidence>
<keyword evidence="1" id="KW-0175">Coiled coil</keyword>
<keyword evidence="5" id="KW-1185">Reference proteome</keyword>
<dbReference type="AlphaFoldDB" id="A0A814BZZ6"/>
<dbReference type="Proteomes" id="UP000663879">
    <property type="component" value="Unassembled WGS sequence"/>
</dbReference>
<evidence type="ECO:0000256" key="3">
    <source>
        <dbReference type="SAM" id="Phobius"/>
    </source>
</evidence>
<comment type="caution">
    <text evidence="4">The sequence shown here is derived from an EMBL/GenBank/DDBJ whole genome shotgun (WGS) entry which is preliminary data.</text>
</comment>
<keyword evidence="3" id="KW-0812">Transmembrane</keyword>
<dbReference type="OrthoDB" id="10674563at2759"/>
<organism evidence="4 5">
    <name type="scientific">Brachionus calyciflorus</name>
    <dbReference type="NCBI Taxonomy" id="104777"/>
    <lineage>
        <taxon>Eukaryota</taxon>
        <taxon>Metazoa</taxon>
        <taxon>Spiralia</taxon>
        <taxon>Gnathifera</taxon>
        <taxon>Rotifera</taxon>
        <taxon>Eurotatoria</taxon>
        <taxon>Monogononta</taxon>
        <taxon>Pseudotrocha</taxon>
        <taxon>Ploima</taxon>
        <taxon>Brachionidae</taxon>
        <taxon>Brachionus</taxon>
    </lineage>
</organism>